<reference evidence="2" key="1">
    <citation type="journal article" date="2020" name="Nat. Commun.">
        <title>Large-scale genome sequencing of mycorrhizal fungi provides insights into the early evolution of symbiotic traits.</title>
        <authorList>
            <person name="Miyauchi S."/>
            <person name="Kiss E."/>
            <person name="Kuo A."/>
            <person name="Drula E."/>
            <person name="Kohler A."/>
            <person name="Sanchez-Garcia M."/>
            <person name="Morin E."/>
            <person name="Andreopoulos B."/>
            <person name="Barry K.W."/>
            <person name="Bonito G."/>
            <person name="Buee M."/>
            <person name="Carver A."/>
            <person name="Chen C."/>
            <person name="Cichocki N."/>
            <person name="Clum A."/>
            <person name="Culley D."/>
            <person name="Crous P.W."/>
            <person name="Fauchery L."/>
            <person name="Girlanda M."/>
            <person name="Hayes R.D."/>
            <person name="Keri Z."/>
            <person name="LaButti K."/>
            <person name="Lipzen A."/>
            <person name="Lombard V."/>
            <person name="Magnuson J."/>
            <person name="Maillard F."/>
            <person name="Murat C."/>
            <person name="Nolan M."/>
            <person name="Ohm R.A."/>
            <person name="Pangilinan J."/>
            <person name="Pereira M.F."/>
            <person name="Perotto S."/>
            <person name="Peter M."/>
            <person name="Pfister S."/>
            <person name="Riley R."/>
            <person name="Sitrit Y."/>
            <person name="Stielow J.B."/>
            <person name="Szollosi G."/>
            <person name="Zifcakova L."/>
            <person name="Stursova M."/>
            <person name="Spatafora J.W."/>
            <person name="Tedersoo L."/>
            <person name="Vaario L.M."/>
            <person name="Yamada A."/>
            <person name="Yan M."/>
            <person name="Wang P."/>
            <person name="Xu J."/>
            <person name="Bruns T."/>
            <person name="Baldrian P."/>
            <person name="Vilgalys R."/>
            <person name="Dunand C."/>
            <person name="Henrissat B."/>
            <person name="Grigoriev I.V."/>
            <person name="Hibbett D."/>
            <person name="Nagy L.G."/>
            <person name="Martin F.M."/>
        </authorList>
    </citation>
    <scope>NUCLEOTIDE SEQUENCE</scope>
    <source>
        <strain evidence="2">UH-Tt-Lm1</strain>
    </source>
</reference>
<feature type="compositionally biased region" description="Low complexity" evidence="1">
    <location>
        <begin position="250"/>
        <end position="266"/>
    </location>
</feature>
<keyword evidence="3" id="KW-1185">Reference proteome</keyword>
<organism evidence="2 3">
    <name type="scientific">Thelephora terrestris</name>
    <dbReference type="NCBI Taxonomy" id="56493"/>
    <lineage>
        <taxon>Eukaryota</taxon>
        <taxon>Fungi</taxon>
        <taxon>Dikarya</taxon>
        <taxon>Basidiomycota</taxon>
        <taxon>Agaricomycotina</taxon>
        <taxon>Agaricomycetes</taxon>
        <taxon>Thelephorales</taxon>
        <taxon>Thelephoraceae</taxon>
        <taxon>Thelephora</taxon>
    </lineage>
</organism>
<proteinExistence type="predicted"/>
<evidence type="ECO:0000313" key="2">
    <source>
        <dbReference type="EMBL" id="KAF9791311.1"/>
    </source>
</evidence>
<dbReference type="AlphaFoldDB" id="A0A9P6HQ65"/>
<gene>
    <name evidence="2" type="ORF">BJ322DRAFT_1104973</name>
</gene>
<evidence type="ECO:0000256" key="1">
    <source>
        <dbReference type="SAM" id="MobiDB-lite"/>
    </source>
</evidence>
<accession>A0A9P6HQ65</accession>
<evidence type="ECO:0000313" key="3">
    <source>
        <dbReference type="Proteomes" id="UP000736335"/>
    </source>
</evidence>
<protein>
    <submittedName>
        <fullName evidence="2">Uncharacterized protein</fullName>
    </submittedName>
</protein>
<name>A0A9P6HQ65_9AGAM</name>
<dbReference type="EMBL" id="WIUZ02000002">
    <property type="protein sequence ID" value="KAF9791311.1"/>
    <property type="molecule type" value="Genomic_DNA"/>
</dbReference>
<sequence>MPKANIRKSRGVSQSESSGWFQLLQKGGFLFCIAVFRCHAIDAKHRTTLFSTPHHHPLKMWHWVVLGGEEALLFTQNGVPQVEKRLIGRKSPPFPVHVQCSSLNHARSVALIQEELTRLRARNPSPRALASTFYRSPHLPAAATDTLPWFAILNGISFKGILCSEEDKDSQLDNYKWASYCCTLNLRDALIHIILGGDKDAFSEITAASLTLPMDRLTLTALSYHASENRGQGRTYLNLSGNGAHSCISTRSATSSSTSSPSTLKSYHVPERGRSMTTNRANHSQLLPGKQQSSPPRVYKYIWGVAGVVGSITDPTGVNAIDFTDTENVVGEMCAKYLEAHGYGADVIRIIVDAYQATANVEDFVSRASGCGMSVVELEWFWEFNWFF</sequence>
<dbReference type="OrthoDB" id="3299710at2759"/>
<feature type="region of interest" description="Disordered" evidence="1">
    <location>
        <begin position="250"/>
        <end position="272"/>
    </location>
</feature>
<dbReference type="Proteomes" id="UP000736335">
    <property type="component" value="Unassembled WGS sequence"/>
</dbReference>
<comment type="caution">
    <text evidence="2">The sequence shown here is derived from an EMBL/GenBank/DDBJ whole genome shotgun (WGS) entry which is preliminary data.</text>
</comment>
<reference evidence="2" key="2">
    <citation type="submission" date="2020-11" db="EMBL/GenBank/DDBJ databases">
        <authorList>
            <consortium name="DOE Joint Genome Institute"/>
            <person name="Kuo A."/>
            <person name="Miyauchi S."/>
            <person name="Kiss E."/>
            <person name="Drula E."/>
            <person name="Kohler A."/>
            <person name="Sanchez-Garcia M."/>
            <person name="Andreopoulos B."/>
            <person name="Barry K.W."/>
            <person name="Bonito G."/>
            <person name="Buee M."/>
            <person name="Carver A."/>
            <person name="Chen C."/>
            <person name="Cichocki N."/>
            <person name="Clum A."/>
            <person name="Culley D."/>
            <person name="Crous P.W."/>
            <person name="Fauchery L."/>
            <person name="Girlanda M."/>
            <person name="Hayes R."/>
            <person name="Keri Z."/>
            <person name="Labutti K."/>
            <person name="Lipzen A."/>
            <person name="Lombard V."/>
            <person name="Magnuson J."/>
            <person name="Maillard F."/>
            <person name="Morin E."/>
            <person name="Murat C."/>
            <person name="Nolan M."/>
            <person name="Ohm R."/>
            <person name="Pangilinan J."/>
            <person name="Pereira M."/>
            <person name="Perotto S."/>
            <person name="Peter M."/>
            <person name="Riley R."/>
            <person name="Sitrit Y."/>
            <person name="Stielow B."/>
            <person name="Szollosi G."/>
            <person name="Zifcakova L."/>
            <person name="Stursova M."/>
            <person name="Spatafora J.W."/>
            <person name="Tedersoo L."/>
            <person name="Vaario L.-M."/>
            <person name="Yamada A."/>
            <person name="Yan M."/>
            <person name="Wang P."/>
            <person name="Xu J."/>
            <person name="Bruns T."/>
            <person name="Baldrian P."/>
            <person name="Vilgalys R."/>
            <person name="Henrissat B."/>
            <person name="Grigoriev I.V."/>
            <person name="Hibbett D."/>
            <person name="Nagy L.G."/>
            <person name="Martin F.M."/>
        </authorList>
    </citation>
    <scope>NUCLEOTIDE SEQUENCE</scope>
    <source>
        <strain evidence="2">UH-Tt-Lm1</strain>
    </source>
</reference>